<proteinExistence type="predicted"/>
<evidence type="ECO:0000313" key="2">
    <source>
        <dbReference type="Proteomes" id="UP000037178"/>
    </source>
</evidence>
<name>A0A0J9E3Z8_9RHOB</name>
<dbReference type="Proteomes" id="UP000037178">
    <property type="component" value="Unassembled WGS sequence"/>
</dbReference>
<dbReference type="AlphaFoldDB" id="A0A0J9E3Z8"/>
<dbReference type="PATRIC" id="fig|1675527.3.peg.1616"/>
<dbReference type="EMBL" id="LFTY01000002">
    <property type="protein sequence ID" value="KMW56569.1"/>
    <property type="molecule type" value="Genomic_DNA"/>
</dbReference>
<dbReference type="OrthoDB" id="7705932at2"/>
<protein>
    <recommendedName>
        <fullName evidence="3">Sulfotransferase family protein</fullName>
    </recommendedName>
</protein>
<dbReference type="SUPFAM" id="SSF52540">
    <property type="entry name" value="P-loop containing nucleoside triphosphate hydrolases"/>
    <property type="match status" value="1"/>
</dbReference>
<dbReference type="InterPro" id="IPR027417">
    <property type="entry name" value="P-loop_NTPase"/>
</dbReference>
<organism evidence="1 2">
    <name type="scientific">Candidatus Rhodobacter oscarellae</name>
    <dbReference type="NCBI Taxonomy" id="1675527"/>
    <lineage>
        <taxon>Bacteria</taxon>
        <taxon>Pseudomonadati</taxon>
        <taxon>Pseudomonadota</taxon>
        <taxon>Alphaproteobacteria</taxon>
        <taxon>Rhodobacterales</taxon>
        <taxon>Rhodobacter group</taxon>
        <taxon>Rhodobacter</taxon>
    </lineage>
</organism>
<comment type="caution">
    <text evidence="1">The sequence shown here is derived from an EMBL/GenBank/DDBJ whole genome shotgun (WGS) entry which is preliminary data.</text>
</comment>
<accession>A0A0J9E3Z8</accession>
<gene>
    <name evidence="1" type="ORF">AIOL_001523</name>
</gene>
<keyword evidence="2" id="KW-1185">Reference proteome</keyword>
<dbReference type="Gene3D" id="3.40.50.300">
    <property type="entry name" value="P-loop containing nucleotide triphosphate hydrolases"/>
    <property type="match status" value="1"/>
</dbReference>
<reference evidence="1 2" key="1">
    <citation type="submission" date="2015-06" db="EMBL/GenBank/DDBJ databases">
        <title>Draft genome sequence of an Alphaproteobacteria species associated to the Mediterranean sponge Oscarella lobularis.</title>
        <authorList>
            <person name="Jourda C."/>
            <person name="Santini S."/>
            <person name="Claverie J.-M."/>
        </authorList>
    </citation>
    <scope>NUCLEOTIDE SEQUENCE [LARGE SCALE GENOMIC DNA]</scope>
    <source>
        <strain evidence="1">IGS</strain>
    </source>
</reference>
<evidence type="ECO:0000313" key="1">
    <source>
        <dbReference type="EMBL" id="KMW56569.1"/>
    </source>
</evidence>
<evidence type="ECO:0008006" key="3">
    <source>
        <dbReference type="Google" id="ProtNLM"/>
    </source>
</evidence>
<sequence length="283" mass="32369">MSNGRCGTQFLARQMGALADTEVVVHEAMSHEFGSRAVFRSKRAQFEHVGRVPAMQRHLIHIEHFTNQDRRYIHFGWQAFAWVNYFHARFPDRFAFIHLVRNPYHCAASHATHQRMVDNFTDPFARSSKIFGYDPKVACGDFAERSKAFNIFERQLFNWLEVTRYGLDCGAELPSFQGLYRFEDVCRPDGGDLDDLLTRLMGREVSAQAPEPFDRVHRASPWPLEFSVDPALKAQVDALAKELGYAQEALDAASDPEALRAKYSAPRYDELPCDPSVPVVVRK</sequence>